<dbReference type="EMBL" id="JBBMFP010000020">
    <property type="protein sequence ID" value="MEQ2433148.1"/>
    <property type="molecule type" value="Genomic_DNA"/>
</dbReference>
<dbReference type="RefSeq" id="WP_349064634.1">
    <property type="nucleotide sequence ID" value="NZ_JBBMFP010000020.1"/>
</dbReference>
<reference evidence="2 3" key="1">
    <citation type="submission" date="2024-03" db="EMBL/GenBank/DDBJ databases">
        <title>Human intestinal bacterial collection.</title>
        <authorList>
            <person name="Pauvert C."/>
            <person name="Hitch T.C.A."/>
            <person name="Clavel T."/>
        </authorList>
    </citation>
    <scope>NUCLEOTIDE SEQUENCE [LARGE SCALE GENOMIC DNA]</scope>
    <source>
        <strain evidence="2 3">CLA-SR-H028</strain>
    </source>
</reference>
<protein>
    <submittedName>
        <fullName evidence="2">Helix-turn-helix domain-containing protein</fullName>
    </submittedName>
</protein>
<comment type="caution">
    <text evidence="2">The sequence shown here is derived from an EMBL/GenBank/DDBJ whole genome shotgun (WGS) entry which is preliminary data.</text>
</comment>
<proteinExistence type="predicted"/>
<organism evidence="2 3">
    <name type="scientific">Blautia caccae</name>
    <dbReference type="NCBI Taxonomy" id="3133175"/>
    <lineage>
        <taxon>Bacteria</taxon>
        <taxon>Bacillati</taxon>
        <taxon>Bacillota</taxon>
        <taxon>Clostridia</taxon>
        <taxon>Lachnospirales</taxon>
        <taxon>Lachnospiraceae</taxon>
        <taxon>Blautia</taxon>
    </lineage>
</organism>
<gene>
    <name evidence="2" type="ORF">WMO65_19330</name>
</gene>
<accession>A0ABV1DS11</accession>
<dbReference type="InterPro" id="IPR024760">
    <property type="entry name" value="HTH_dom_conjug_TS-like"/>
</dbReference>
<feature type="domain" description="Helix-turn-helix conjugative transposon-like" evidence="1">
    <location>
        <begin position="16"/>
        <end position="80"/>
    </location>
</feature>
<name>A0ABV1DS11_9FIRM</name>
<sequence>MRKNDKLENEADLLPFHIIEAASEGDVVAINMVLKHYEGYIAKLATRKFIDEYGQVHYCVDETLRRRLETKLITKILEFKVA</sequence>
<evidence type="ECO:0000313" key="3">
    <source>
        <dbReference type="Proteomes" id="UP001457898"/>
    </source>
</evidence>
<evidence type="ECO:0000313" key="2">
    <source>
        <dbReference type="EMBL" id="MEQ2433148.1"/>
    </source>
</evidence>
<keyword evidence="3" id="KW-1185">Reference proteome</keyword>
<evidence type="ECO:0000259" key="1">
    <source>
        <dbReference type="Pfam" id="PF12645"/>
    </source>
</evidence>
<dbReference type="Proteomes" id="UP001457898">
    <property type="component" value="Unassembled WGS sequence"/>
</dbReference>
<dbReference type="Pfam" id="PF12645">
    <property type="entry name" value="HTH_16"/>
    <property type="match status" value="1"/>
</dbReference>